<dbReference type="EMBL" id="MK500388">
    <property type="protein sequence ID" value="QBK88375.1"/>
    <property type="molecule type" value="Genomic_DNA"/>
</dbReference>
<protein>
    <submittedName>
        <fullName evidence="1">Uncharacterized protein</fullName>
    </submittedName>
</protein>
<accession>A0A481YZW0</accession>
<sequence length="411" mass="48194">MSFSHYSTCGDYHDKDELVYKLKYMRCDGTIKLDKRIRRYLRSKKHNKKHNIKPCISPEEEYNITTQDRRLVRAYLRSKKSCGDKSCGERICCEPKLYFPSKAFRDGDPRVPKPRKTKYELPLNMGMFVPEKDASYFEGPIFQSNLHDARDFASMNDEKNITGFDINDVRFDPRTDPVMHRDQYMRKLPVSIPLNKYHKNSCIPIEFGAHKIIPRHPYIEKHDKNKSQYRVPHDDDPRNKYMISDISNNDAGYNKNHISVCGYKNDNIDLLKDHKLIGGCLSNVLNNEKRYGSAPKQSFSEKSVMDTKNKVVIPKMNNKFDRNFDTSSYTLKPPINTHGNFIDSDMETSLIRGMPQHTTKSYGYRNPEEHYFEFLPEDFVNERTTEPWIRGGVSTRLDNTRAARPVTRRIY</sequence>
<reference evidence="1" key="1">
    <citation type="journal article" date="2019" name="MBio">
        <title>Virus Genomes from Deep Sea Sediments Expand the Ocean Megavirome and Support Independent Origins of Viral Gigantism.</title>
        <authorList>
            <person name="Backstrom D."/>
            <person name="Yutin N."/>
            <person name="Jorgensen S.L."/>
            <person name="Dharamshi J."/>
            <person name="Homa F."/>
            <person name="Zaremba-Niedwiedzka K."/>
            <person name="Spang A."/>
            <person name="Wolf Y.I."/>
            <person name="Koonin E.V."/>
            <person name="Ettema T.J."/>
        </authorList>
    </citation>
    <scope>NUCLEOTIDE SEQUENCE</scope>
</reference>
<proteinExistence type="predicted"/>
<evidence type="ECO:0000313" key="1">
    <source>
        <dbReference type="EMBL" id="QBK88375.1"/>
    </source>
</evidence>
<name>A0A481YZW0_9VIRU</name>
<gene>
    <name evidence="1" type="ORF">LCMiAC01_00390</name>
</gene>
<organism evidence="1">
    <name type="scientific">Mimivirus LCMiAC01</name>
    <dbReference type="NCBI Taxonomy" id="2506608"/>
    <lineage>
        <taxon>Viruses</taxon>
        <taxon>Varidnaviria</taxon>
        <taxon>Bamfordvirae</taxon>
        <taxon>Nucleocytoviricota</taxon>
        <taxon>Megaviricetes</taxon>
        <taxon>Imitervirales</taxon>
        <taxon>Mimiviridae</taxon>
        <taxon>Klosneuvirinae</taxon>
    </lineage>
</organism>